<keyword evidence="6" id="KW-1185">Reference proteome</keyword>
<evidence type="ECO:0000313" key="5">
    <source>
        <dbReference type="EMBL" id="CAH1794111.1"/>
    </source>
</evidence>
<evidence type="ECO:0000256" key="3">
    <source>
        <dbReference type="ARBA" id="ARBA00022989"/>
    </source>
</evidence>
<keyword evidence="4" id="KW-0472">Membrane</keyword>
<proteinExistence type="predicted"/>
<dbReference type="InterPro" id="IPR001828">
    <property type="entry name" value="ANF_lig-bd_rcpt"/>
</dbReference>
<dbReference type="AlphaFoldDB" id="A0A8J1UN87"/>
<evidence type="ECO:0000256" key="1">
    <source>
        <dbReference type="ARBA" id="ARBA00004370"/>
    </source>
</evidence>
<evidence type="ECO:0000313" key="6">
    <source>
        <dbReference type="Proteomes" id="UP000749559"/>
    </source>
</evidence>
<dbReference type="Proteomes" id="UP000749559">
    <property type="component" value="Unassembled WGS sequence"/>
</dbReference>
<feature type="non-terminal residue" evidence="5">
    <location>
        <position position="147"/>
    </location>
</feature>
<evidence type="ECO:0000256" key="2">
    <source>
        <dbReference type="ARBA" id="ARBA00022692"/>
    </source>
</evidence>
<keyword evidence="3" id="KW-1133">Transmembrane helix</keyword>
<keyword evidence="2" id="KW-0812">Transmembrane</keyword>
<comment type="subcellular location">
    <subcellularLocation>
        <location evidence="1">Membrane</location>
    </subcellularLocation>
</comment>
<name>A0A8J1UN87_OWEFU</name>
<dbReference type="EMBL" id="CAIIXF020000009">
    <property type="protein sequence ID" value="CAH1794111.1"/>
    <property type="molecule type" value="Genomic_DNA"/>
</dbReference>
<gene>
    <name evidence="5" type="ORF">OFUS_LOCUS18874</name>
</gene>
<dbReference type="Gene3D" id="3.40.50.2300">
    <property type="match status" value="1"/>
</dbReference>
<accession>A0A8J1UN87</accession>
<dbReference type="Pfam" id="PF01094">
    <property type="entry name" value="ANF_receptor"/>
    <property type="match status" value="1"/>
</dbReference>
<dbReference type="SUPFAM" id="SSF53822">
    <property type="entry name" value="Periplasmic binding protein-like I"/>
    <property type="match status" value="1"/>
</dbReference>
<dbReference type="InterPro" id="IPR028082">
    <property type="entry name" value="Peripla_BP_I"/>
</dbReference>
<sequence length="147" mass="16622">LDSGMVGTRIEGVAVNTTEFINRYRWLPQNVTLELMIRKLNETDKYNDVKIGEEMVGSGVVGILSYLSCDNTDVISEICGMNSIPHIAMHNGDCRIKEGSDFTISLRPHSSYIEDAIVDITFAEEWNNVVIFYDKSYGRTMISRLFT</sequence>
<evidence type="ECO:0000256" key="4">
    <source>
        <dbReference type="ARBA" id="ARBA00023136"/>
    </source>
</evidence>
<organism evidence="5 6">
    <name type="scientific">Owenia fusiformis</name>
    <name type="common">Polychaete worm</name>
    <dbReference type="NCBI Taxonomy" id="6347"/>
    <lineage>
        <taxon>Eukaryota</taxon>
        <taxon>Metazoa</taxon>
        <taxon>Spiralia</taxon>
        <taxon>Lophotrochozoa</taxon>
        <taxon>Annelida</taxon>
        <taxon>Polychaeta</taxon>
        <taxon>Sedentaria</taxon>
        <taxon>Canalipalpata</taxon>
        <taxon>Sabellida</taxon>
        <taxon>Oweniida</taxon>
        <taxon>Oweniidae</taxon>
        <taxon>Owenia</taxon>
    </lineage>
</organism>
<protein>
    <submittedName>
        <fullName evidence="5">Uncharacterized protein</fullName>
    </submittedName>
</protein>
<comment type="caution">
    <text evidence="5">The sequence shown here is derived from an EMBL/GenBank/DDBJ whole genome shotgun (WGS) entry which is preliminary data.</text>
</comment>
<dbReference type="GO" id="GO:0016020">
    <property type="term" value="C:membrane"/>
    <property type="evidence" value="ECO:0007669"/>
    <property type="project" value="UniProtKB-SubCell"/>
</dbReference>
<reference evidence="5" key="1">
    <citation type="submission" date="2022-03" db="EMBL/GenBank/DDBJ databases">
        <authorList>
            <person name="Martin C."/>
        </authorList>
    </citation>
    <scope>NUCLEOTIDE SEQUENCE</scope>
</reference>
<feature type="non-terminal residue" evidence="5">
    <location>
        <position position="1"/>
    </location>
</feature>